<evidence type="ECO:0000313" key="2">
    <source>
        <dbReference type="Proteomes" id="UP001060085"/>
    </source>
</evidence>
<dbReference type="EMBL" id="CM044701">
    <property type="protein sequence ID" value="KAI5681928.1"/>
    <property type="molecule type" value="Genomic_DNA"/>
</dbReference>
<organism evidence="1 2">
    <name type="scientific">Catharanthus roseus</name>
    <name type="common">Madagascar periwinkle</name>
    <name type="synonym">Vinca rosea</name>
    <dbReference type="NCBI Taxonomy" id="4058"/>
    <lineage>
        <taxon>Eukaryota</taxon>
        <taxon>Viridiplantae</taxon>
        <taxon>Streptophyta</taxon>
        <taxon>Embryophyta</taxon>
        <taxon>Tracheophyta</taxon>
        <taxon>Spermatophyta</taxon>
        <taxon>Magnoliopsida</taxon>
        <taxon>eudicotyledons</taxon>
        <taxon>Gunneridae</taxon>
        <taxon>Pentapetalae</taxon>
        <taxon>asterids</taxon>
        <taxon>lamiids</taxon>
        <taxon>Gentianales</taxon>
        <taxon>Apocynaceae</taxon>
        <taxon>Rauvolfioideae</taxon>
        <taxon>Vinceae</taxon>
        <taxon>Catharanthinae</taxon>
        <taxon>Catharanthus</taxon>
    </lineage>
</organism>
<reference evidence="2" key="1">
    <citation type="journal article" date="2023" name="Nat. Plants">
        <title>Single-cell RNA sequencing provides a high-resolution roadmap for understanding the multicellular compartmentation of specialized metabolism.</title>
        <authorList>
            <person name="Sun S."/>
            <person name="Shen X."/>
            <person name="Li Y."/>
            <person name="Li Y."/>
            <person name="Wang S."/>
            <person name="Li R."/>
            <person name="Zhang H."/>
            <person name="Shen G."/>
            <person name="Guo B."/>
            <person name="Wei J."/>
            <person name="Xu J."/>
            <person name="St-Pierre B."/>
            <person name="Chen S."/>
            <person name="Sun C."/>
        </authorList>
    </citation>
    <scope>NUCLEOTIDE SEQUENCE [LARGE SCALE GENOMIC DNA]</scope>
</reference>
<dbReference type="Proteomes" id="UP001060085">
    <property type="component" value="Linkage Group LG01"/>
</dbReference>
<sequence>MAVSFSCSALAMRAFFPFAKPRASNPVASIQRRSVHSLRCSAGVRKVQTELEDRKCQLLSLIQDTQRGLVTTTEQRSSIEEALVSVEIFNAGDPIELVELNGTWRLQYTSAPDVLILLESAARLPFFQIGQIFQKFECEAESNGGVVRNVVKWSIPNFLEEQEGATLLVSAKFSVISPRNIHLQFQEIAVQNIIISDDLQALITPALLPRSFLSLQVLQFIQSFKAQVPVRIHGRNSVGGLYHLSYLDRNMLLGRAVGGGGVFVFTRAQALTLCDP</sequence>
<evidence type="ECO:0000313" key="1">
    <source>
        <dbReference type="EMBL" id="KAI5681928.1"/>
    </source>
</evidence>
<name>A0ACC0CAX3_CATRO</name>
<keyword evidence="2" id="KW-1185">Reference proteome</keyword>
<protein>
    <submittedName>
        <fullName evidence="1">Uncharacterized protein</fullName>
    </submittedName>
</protein>
<proteinExistence type="predicted"/>
<gene>
    <name evidence="1" type="ORF">M9H77_03156</name>
</gene>
<accession>A0ACC0CAX3</accession>
<comment type="caution">
    <text evidence="1">The sequence shown here is derived from an EMBL/GenBank/DDBJ whole genome shotgun (WGS) entry which is preliminary data.</text>
</comment>